<reference evidence="1 2" key="1">
    <citation type="submission" date="2018-06" db="EMBL/GenBank/DDBJ databases">
        <title>Comparative genomics of Brasilonema spp. strains.</title>
        <authorList>
            <person name="Alvarenga D.O."/>
            <person name="Fiore M.F."/>
            <person name="Varani A.M."/>
        </authorList>
    </citation>
    <scope>NUCLEOTIDE SEQUENCE [LARGE SCALE GENOMIC DNA]</scope>
    <source>
        <strain evidence="1 2">CENA114</strain>
    </source>
</reference>
<dbReference type="Proteomes" id="UP000503129">
    <property type="component" value="Chromosome"/>
</dbReference>
<dbReference type="AlphaFoldDB" id="A0A856MEZ6"/>
<name>A0A856MEZ6_9CYAN</name>
<dbReference type="EMBL" id="CP030118">
    <property type="protein sequence ID" value="QDL09763.1"/>
    <property type="molecule type" value="Genomic_DNA"/>
</dbReference>
<evidence type="ECO:0000313" key="2">
    <source>
        <dbReference type="Proteomes" id="UP000503129"/>
    </source>
</evidence>
<accession>A0A856MEZ6</accession>
<protein>
    <recommendedName>
        <fullName evidence="3">DUF1822 family protein</fullName>
    </recommendedName>
</protein>
<dbReference type="RefSeq" id="WP_171976871.1">
    <property type="nucleotide sequence ID" value="NZ_CAWOXK010000001.1"/>
</dbReference>
<proteinExistence type="predicted"/>
<dbReference type="InterPro" id="IPR014951">
    <property type="entry name" value="DUF1822"/>
</dbReference>
<keyword evidence="2" id="KW-1185">Reference proteome</keyword>
<dbReference type="KEGG" id="bsen:DP114_19330"/>
<dbReference type="Pfam" id="PF08852">
    <property type="entry name" value="DUF1822"/>
    <property type="match status" value="1"/>
</dbReference>
<sequence length="318" mass="35483">MRGNLSESLTFTVPISLEAHALAERFRNKHRNPQKAKQVYLNTLAVFAVQFYLRCMGIKTSWQGSLSWNPLIQTLMDIADLEVIGLGKIECLAVLPNEQVLHILPEVSSDRIGYVAVQFEQSLEEATLLGFVKTVPENGELLISQLNSLEDLLIHLNKPIEKIEQPIHLSQWLMNVVDAGWQTIESLLNPQQSELVFRFRGTEHTLVHPENSTSSLQKGKLLDLGRDSKSQIIALVVGLISVSREEINVGVKVYPTGGKNYLPKELELIVLDEAGIPVMQATARNTKSIQLNFSSEIGERFSVKVALGDVSFTELFLT</sequence>
<evidence type="ECO:0008006" key="3">
    <source>
        <dbReference type="Google" id="ProtNLM"/>
    </source>
</evidence>
<gene>
    <name evidence="1" type="ORF">DP114_19330</name>
</gene>
<organism evidence="1 2">
    <name type="scientific">Brasilonema sennae CENA114</name>
    <dbReference type="NCBI Taxonomy" id="415709"/>
    <lineage>
        <taxon>Bacteria</taxon>
        <taxon>Bacillati</taxon>
        <taxon>Cyanobacteriota</taxon>
        <taxon>Cyanophyceae</taxon>
        <taxon>Nostocales</taxon>
        <taxon>Scytonemataceae</taxon>
        <taxon>Brasilonema</taxon>
        <taxon>Bromeliae group (in: Brasilonema)</taxon>
    </lineage>
</organism>
<evidence type="ECO:0000313" key="1">
    <source>
        <dbReference type="EMBL" id="QDL09763.1"/>
    </source>
</evidence>